<reference evidence="7" key="3">
    <citation type="journal article" date="2017" name="Nature">
        <title>Genome sequence of the progenitor of the wheat D genome Aegilops tauschii.</title>
        <authorList>
            <person name="Luo M.C."/>
            <person name="Gu Y.Q."/>
            <person name="Puiu D."/>
            <person name="Wang H."/>
            <person name="Twardziok S.O."/>
            <person name="Deal K.R."/>
            <person name="Huo N."/>
            <person name="Zhu T."/>
            <person name="Wang L."/>
            <person name="Wang Y."/>
            <person name="McGuire P.E."/>
            <person name="Liu S."/>
            <person name="Long H."/>
            <person name="Ramasamy R.K."/>
            <person name="Rodriguez J.C."/>
            <person name="Van S.L."/>
            <person name="Yuan L."/>
            <person name="Wang Z."/>
            <person name="Xia Z."/>
            <person name="Xiao L."/>
            <person name="Anderson O.D."/>
            <person name="Ouyang S."/>
            <person name="Liang Y."/>
            <person name="Zimin A.V."/>
            <person name="Pertea G."/>
            <person name="Qi P."/>
            <person name="Bennetzen J.L."/>
            <person name="Dai X."/>
            <person name="Dawson M.W."/>
            <person name="Muller H.G."/>
            <person name="Kugler K."/>
            <person name="Rivarola-Duarte L."/>
            <person name="Spannagl M."/>
            <person name="Mayer K.F.X."/>
            <person name="Lu F.H."/>
            <person name="Bevan M.W."/>
            <person name="Leroy P."/>
            <person name="Li P."/>
            <person name="You F.M."/>
            <person name="Sun Q."/>
            <person name="Liu Z."/>
            <person name="Lyons E."/>
            <person name="Wicker T."/>
            <person name="Salzberg S.L."/>
            <person name="Devos K.M."/>
            <person name="Dvorak J."/>
        </authorList>
    </citation>
    <scope>NUCLEOTIDE SEQUENCE [LARGE SCALE GENOMIC DNA]</scope>
    <source>
        <strain evidence="7">cv. AL8/78</strain>
    </source>
</reference>
<reference evidence="7" key="4">
    <citation type="submission" date="2019-03" db="UniProtKB">
        <authorList>
            <consortium name="EnsemblPlants"/>
        </authorList>
    </citation>
    <scope>IDENTIFICATION</scope>
</reference>
<reference evidence="7" key="5">
    <citation type="journal article" date="2021" name="G3 (Bethesda)">
        <title>Aegilops tauschii genome assembly Aet v5.0 features greater sequence contiguity and improved annotation.</title>
        <authorList>
            <person name="Wang L."/>
            <person name="Zhu T."/>
            <person name="Rodriguez J.C."/>
            <person name="Deal K.R."/>
            <person name="Dubcovsky J."/>
            <person name="McGuire P.E."/>
            <person name="Lux T."/>
            <person name="Spannagl M."/>
            <person name="Mayer K.F.X."/>
            <person name="Baldrich P."/>
            <person name="Meyers B.C."/>
            <person name="Huo N."/>
            <person name="Gu Y.Q."/>
            <person name="Zhou H."/>
            <person name="Devos K.M."/>
            <person name="Bennetzen J.L."/>
            <person name="Unver T."/>
            <person name="Budak H."/>
            <person name="Gulick P.J."/>
            <person name="Galiba G."/>
            <person name="Kalapos B."/>
            <person name="Nelson D.R."/>
            <person name="Li P."/>
            <person name="You F.M."/>
            <person name="Luo M.C."/>
            <person name="Dvorak J."/>
        </authorList>
    </citation>
    <scope>NUCLEOTIDE SEQUENCE [LARGE SCALE GENOMIC DNA]</scope>
    <source>
        <strain evidence="7">cv. AL8/78</strain>
    </source>
</reference>
<organism evidence="7 8">
    <name type="scientific">Aegilops tauschii subsp. strangulata</name>
    <name type="common">Goatgrass</name>
    <dbReference type="NCBI Taxonomy" id="200361"/>
    <lineage>
        <taxon>Eukaryota</taxon>
        <taxon>Viridiplantae</taxon>
        <taxon>Streptophyta</taxon>
        <taxon>Embryophyta</taxon>
        <taxon>Tracheophyta</taxon>
        <taxon>Spermatophyta</taxon>
        <taxon>Magnoliopsida</taxon>
        <taxon>Liliopsida</taxon>
        <taxon>Poales</taxon>
        <taxon>Poaceae</taxon>
        <taxon>BOP clade</taxon>
        <taxon>Pooideae</taxon>
        <taxon>Triticodae</taxon>
        <taxon>Triticeae</taxon>
        <taxon>Triticinae</taxon>
        <taxon>Aegilops</taxon>
    </lineage>
</organism>
<feature type="transmembrane region" description="Helical" evidence="6">
    <location>
        <begin position="34"/>
        <end position="52"/>
    </location>
</feature>
<reference evidence="8" key="2">
    <citation type="journal article" date="2017" name="Nat. Plants">
        <title>The Aegilops tauschii genome reveals multiple impacts of transposons.</title>
        <authorList>
            <person name="Zhao G."/>
            <person name="Zou C."/>
            <person name="Li K."/>
            <person name="Wang K."/>
            <person name="Li T."/>
            <person name="Gao L."/>
            <person name="Zhang X."/>
            <person name="Wang H."/>
            <person name="Yang Z."/>
            <person name="Liu X."/>
            <person name="Jiang W."/>
            <person name="Mao L."/>
            <person name="Kong X."/>
            <person name="Jiao Y."/>
            <person name="Jia J."/>
        </authorList>
    </citation>
    <scope>NUCLEOTIDE SEQUENCE [LARGE SCALE GENOMIC DNA]</scope>
    <source>
        <strain evidence="8">cv. AL8/78</strain>
    </source>
</reference>
<keyword evidence="3 6" id="KW-1133">Transmembrane helix</keyword>
<evidence type="ECO:0000256" key="4">
    <source>
        <dbReference type="ARBA" id="ARBA00023136"/>
    </source>
</evidence>
<dbReference type="EnsemblPlants" id="AET7Gv20844400.4">
    <property type="protein sequence ID" value="AET7Gv20844400.4"/>
    <property type="gene ID" value="AET7Gv20844400"/>
</dbReference>
<dbReference type="Gramene" id="AET7Gv20844400.4">
    <property type="protein sequence ID" value="AET7Gv20844400.4"/>
    <property type="gene ID" value="AET7Gv20844400"/>
</dbReference>
<proteinExistence type="predicted"/>
<feature type="region of interest" description="Disordered" evidence="5">
    <location>
        <begin position="145"/>
        <end position="166"/>
    </location>
</feature>
<dbReference type="Proteomes" id="UP000015105">
    <property type="component" value="Chromosome 7D"/>
</dbReference>
<protein>
    <submittedName>
        <fullName evidence="7">Uncharacterized protein</fullName>
    </submittedName>
</protein>
<accession>A0A453S841</accession>
<sequence>KGLNRAMATVAGGALALGAHWVASQSGKEFQPYVLTGSMFIMGTLLCLIDVYNFTGNTRPLYCYVSLCFHGSDRRTCSCGGDLLPVHPDDEGQVRLRRHRLHPHLLPRLRVGVPRRRGGVHGAAAPHHHRHRRLHLLRRLHLRLPGLGGAGAPRPRRAQHGQDRRR</sequence>
<dbReference type="Pfam" id="PF11744">
    <property type="entry name" value="ALMT"/>
    <property type="match status" value="1"/>
</dbReference>
<dbReference type="InterPro" id="IPR020966">
    <property type="entry name" value="ALMT"/>
</dbReference>
<evidence type="ECO:0000313" key="7">
    <source>
        <dbReference type="EnsemblPlants" id="AET7Gv20844400.4"/>
    </source>
</evidence>
<dbReference type="AlphaFoldDB" id="A0A453S841"/>
<evidence type="ECO:0000256" key="2">
    <source>
        <dbReference type="ARBA" id="ARBA00022692"/>
    </source>
</evidence>
<dbReference type="GO" id="GO:0015743">
    <property type="term" value="P:malate transport"/>
    <property type="evidence" value="ECO:0007669"/>
    <property type="project" value="InterPro"/>
</dbReference>
<evidence type="ECO:0000313" key="8">
    <source>
        <dbReference type="Proteomes" id="UP000015105"/>
    </source>
</evidence>
<comment type="subcellular location">
    <subcellularLocation>
        <location evidence="1">Membrane</location>
        <topology evidence="1">Multi-pass membrane protein</topology>
    </subcellularLocation>
</comment>
<keyword evidence="2 6" id="KW-0812">Transmembrane</keyword>
<evidence type="ECO:0000256" key="5">
    <source>
        <dbReference type="SAM" id="MobiDB-lite"/>
    </source>
</evidence>
<reference evidence="8" key="1">
    <citation type="journal article" date="2014" name="Science">
        <title>Ancient hybridizations among the ancestral genomes of bread wheat.</title>
        <authorList>
            <consortium name="International Wheat Genome Sequencing Consortium,"/>
            <person name="Marcussen T."/>
            <person name="Sandve S.R."/>
            <person name="Heier L."/>
            <person name="Spannagl M."/>
            <person name="Pfeifer M."/>
            <person name="Jakobsen K.S."/>
            <person name="Wulff B.B."/>
            <person name="Steuernagel B."/>
            <person name="Mayer K.F."/>
            <person name="Olsen O.A."/>
        </authorList>
    </citation>
    <scope>NUCLEOTIDE SEQUENCE [LARGE SCALE GENOMIC DNA]</scope>
    <source>
        <strain evidence="8">cv. AL8/78</strain>
    </source>
</reference>
<feature type="compositionally biased region" description="Basic residues" evidence="5">
    <location>
        <begin position="154"/>
        <end position="166"/>
    </location>
</feature>
<evidence type="ECO:0000256" key="1">
    <source>
        <dbReference type="ARBA" id="ARBA00004141"/>
    </source>
</evidence>
<evidence type="ECO:0000256" key="6">
    <source>
        <dbReference type="SAM" id="Phobius"/>
    </source>
</evidence>
<evidence type="ECO:0000256" key="3">
    <source>
        <dbReference type="ARBA" id="ARBA00022989"/>
    </source>
</evidence>
<dbReference type="GO" id="GO:0016020">
    <property type="term" value="C:membrane"/>
    <property type="evidence" value="ECO:0007669"/>
    <property type="project" value="UniProtKB-SubCell"/>
</dbReference>
<keyword evidence="4 6" id="KW-0472">Membrane</keyword>
<name>A0A453S841_AEGTS</name>
<keyword evidence="8" id="KW-1185">Reference proteome</keyword>